<dbReference type="Gene3D" id="3.40.50.1110">
    <property type="entry name" value="SGNH hydrolase"/>
    <property type="match status" value="1"/>
</dbReference>
<dbReference type="SUPFAM" id="SSF52266">
    <property type="entry name" value="SGNH hydrolase"/>
    <property type="match status" value="1"/>
</dbReference>
<dbReference type="GO" id="GO:0016788">
    <property type="term" value="F:hydrolase activity, acting on ester bonds"/>
    <property type="evidence" value="ECO:0007669"/>
    <property type="project" value="UniProtKB-ARBA"/>
</dbReference>
<dbReference type="EMBL" id="JAMWYS010000036">
    <property type="protein sequence ID" value="MCO4293664.1"/>
    <property type="molecule type" value="Genomic_DNA"/>
</dbReference>
<protein>
    <recommendedName>
        <fullName evidence="3">SGNH/GDSL hydrolase family protein</fullName>
    </recommendedName>
</protein>
<proteinExistence type="predicted"/>
<reference evidence="1" key="1">
    <citation type="submission" date="2022-06" db="EMBL/GenBank/DDBJ databases">
        <title>Solitalea sp. MAHUQ-68 isolated from rhizospheric soil.</title>
        <authorList>
            <person name="Huq M.A."/>
        </authorList>
    </citation>
    <scope>NUCLEOTIDE SEQUENCE</scope>
    <source>
        <strain evidence="1">MAHUQ-68</strain>
    </source>
</reference>
<comment type="caution">
    <text evidence="1">The sequence shown here is derived from an EMBL/GenBank/DDBJ whole genome shotgun (WGS) entry which is preliminary data.</text>
</comment>
<organism evidence="1 2">
    <name type="scientific">Solitalea agri</name>
    <dbReference type="NCBI Taxonomy" id="2953739"/>
    <lineage>
        <taxon>Bacteria</taxon>
        <taxon>Pseudomonadati</taxon>
        <taxon>Bacteroidota</taxon>
        <taxon>Sphingobacteriia</taxon>
        <taxon>Sphingobacteriales</taxon>
        <taxon>Sphingobacteriaceae</taxon>
        <taxon>Solitalea</taxon>
    </lineage>
</organism>
<name>A0A9X2JDI7_9SPHI</name>
<dbReference type="RefSeq" id="WP_252588316.1">
    <property type="nucleotide sequence ID" value="NZ_JAMWYS010000036.1"/>
</dbReference>
<evidence type="ECO:0008006" key="3">
    <source>
        <dbReference type="Google" id="ProtNLM"/>
    </source>
</evidence>
<evidence type="ECO:0000313" key="1">
    <source>
        <dbReference type="EMBL" id="MCO4293664.1"/>
    </source>
</evidence>
<sequence length="302" mass="34789">MYQLIKQLLLITFLLIIIDRSTGFYFDKLLPSVKCGYYGKINSYLSTVEAYDIIIYGNSRGMHQYVPKVFENNLSLRAINAGIDGAGLPFYKALIEYQLKHHKPKLIIIDINNRELESSIIGDKENALNYLSPFLASKPDLKASLALSTKDELLYNSGLYRYNTKFYGIIRSLSCSDKLQNGYSPYVGIAAKDMRDYKEPESGIDKERIELLESIIELCKQSNVKLLFVFSPKRDIDDRSFKSRKLLNNIFDKYNLPYWDFTVNDNFKAKNIFYDAAHLNQEGAALYSKFLSMKILSSRMLN</sequence>
<keyword evidence="2" id="KW-1185">Reference proteome</keyword>
<dbReference type="AlphaFoldDB" id="A0A9X2JDI7"/>
<gene>
    <name evidence="1" type="ORF">NF867_12395</name>
</gene>
<evidence type="ECO:0000313" key="2">
    <source>
        <dbReference type="Proteomes" id="UP001155182"/>
    </source>
</evidence>
<dbReference type="InterPro" id="IPR036514">
    <property type="entry name" value="SGNH_hydro_sf"/>
</dbReference>
<dbReference type="Proteomes" id="UP001155182">
    <property type="component" value="Unassembled WGS sequence"/>
</dbReference>
<accession>A0A9X2JDI7</accession>